<dbReference type="Pfam" id="PF12921">
    <property type="entry name" value="ATP13"/>
    <property type="match status" value="1"/>
</dbReference>
<reference evidence="5" key="1">
    <citation type="journal article" date="2017" name="Nat. Microbiol.">
        <title>Global analysis of biosynthetic gene clusters reveals vast potential of secondary metabolite production in Penicillium species.</title>
        <authorList>
            <person name="Nielsen J.C."/>
            <person name="Grijseels S."/>
            <person name="Prigent S."/>
            <person name="Ji B."/>
            <person name="Dainat J."/>
            <person name="Nielsen K.F."/>
            <person name="Frisvad J.C."/>
            <person name="Workman M."/>
            <person name="Nielsen J."/>
        </authorList>
    </citation>
    <scope>NUCLEOTIDE SEQUENCE [LARGE SCALE GENOMIC DNA]</scope>
    <source>
        <strain evidence="5">IBT 31811</strain>
    </source>
</reference>
<comment type="caution">
    <text evidence="4">The sequence shown here is derived from an EMBL/GenBank/DDBJ whole genome shotgun (WGS) entry which is preliminary data.</text>
</comment>
<dbReference type="Gene3D" id="1.25.40.10">
    <property type="entry name" value="Tetratricopeptide repeat domain"/>
    <property type="match status" value="1"/>
</dbReference>
<proteinExistence type="predicted"/>
<keyword evidence="3" id="KW-0496">Mitochondrion</keyword>
<dbReference type="InterPro" id="IPR011990">
    <property type="entry name" value="TPR-like_helical_dom_sf"/>
</dbReference>
<dbReference type="InterPro" id="IPR024319">
    <property type="entry name" value="ATPase_expression_mit"/>
</dbReference>
<comment type="subcellular location">
    <subcellularLocation>
        <location evidence="1">Mitochondrion</location>
    </subcellularLocation>
</comment>
<keyword evidence="2" id="KW-0809">Transit peptide</keyword>
<evidence type="ECO:0000256" key="1">
    <source>
        <dbReference type="ARBA" id="ARBA00004173"/>
    </source>
</evidence>
<dbReference type="STRING" id="416450.A0A1V6QC13"/>
<keyword evidence="5" id="KW-1185">Reference proteome</keyword>
<accession>A0A1V6QC13</accession>
<dbReference type="GO" id="GO:0005739">
    <property type="term" value="C:mitochondrion"/>
    <property type="evidence" value="ECO:0007669"/>
    <property type="project" value="UniProtKB-SubCell"/>
</dbReference>
<evidence type="ECO:0000313" key="5">
    <source>
        <dbReference type="Proteomes" id="UP000191672"/>
    </source>
</evidence>
<protein>
    <submittedName>
        <fullName evidence="4">Uncharacterized protein</fullName>
    </submittedName>
</protein>
<dbReference type="EMBL" id="MDYN01000007">
    <property type="protein sequence ID" value="OQD86761.1"/>
    <property type="molecule type" value="Genomic_DNA"/>
</dbReference>
<organism evidence="4 5">
    <name type="scientific">Penicillium antarcticum</name>
    <dbReference type="NCBI Taxonomy" id="416450"/>
    <lineage>
        <taxon>Eukaryota</taxon>
        <taxon>Fungi</taxon>
        <taxon>Dikarya</taxon>
        <taxon>Ascomycota</taxon>
        <taxon>Pezizomycotina</taxon>
        <taxon>Eurotiomycetes</taxon>
        <taxon>Eurotiomycetidae</taxon>
        <taxon>Eurotiales</taxon>
        <taxon>Aspergillaceae</taxon>
        <taxon>Penicillium</taxon>
    </lineage>
</organism>
<evidence type="ECO:0000313" key="4">
    <source>
        <dbReference type="EMBL" id="OQD86761.1"/>
    </source>
</evidence>
<dbReference type="InterPro" id="IPR002885">
    <property type="entry name" value="PPR_rpt"/>
</dbReference>
<name>A0A1V6QC13_9EURO</name>
<dbReference type="Proteomes" id="UP000191672">
    <property type="component" value="Unassembled WGS sequence"/>
</dbReference>
<dbReference type="AlphaFoldDB" id="A0A1V6QC13"/>
<sequence length="744" mass="86185">MRTIFLSGEKFSSHLGILSRPGTGDRWIKPRQFRAHNPIDHTRQISCVVKAPRSRPSIVHPRRNQEYIHNLTRRLTTTSQLWNSELTVPRPEEAPPIVLPSWRSKKEEAEYTATFRQIIENRQPNQILKAMTDPRSVGLVGSMPPTAFLATLQLLSPDHFVKPYRDSYYHLHWWGVMKNGLKSVEGIFDDFVKDLMKIMNYRFLGGHPPGLAEYTHLLSCADAMGNAPLANEIWDAMCDNQVSPDTTCFNHYMGAMTWDHCYLGEERYKLTVTPHSYKKRRMDQPNVGWRGYGTAKHSVRKVVMNIFSDMNQFGLMGDEQTYINVIIAAGRVGDTDAVCNVIQTVWNVDVAAIMIEKDNSKVPPVTSYDTWSGLYPTQRLLFAVAHVFGTNCDIHAAIRTIEFLSSSYNIPISHEVWYELLERTFVLSKTHKGKQAMVERRGTVPKEMVYQVFEIMTAEPYNVPPTLRAYRLLNQTSAFLGNFEKCQLEMRQAYEIYSKTRTKRKEARDMVMQCLQPILRDMRQKTEKGYLNSKPDPSLFHCPLLAEAIHVYDLLRLEVYQQTDVLKRMANTIFIAEDWDDLSYNGWDRVERPKFLEEWQDFLPANAKCEYGHKSVFYFGDESRIKGRGEEMHGLIHTRRLPDHVDLFTPAEEKVLDDNMVWDHLLEQWPQLDPSVSPIDRLFSFQVPPSEELKMKLSSLGRRVSFMAEKENPTGGFYARLIENGLGNDVPRTIFWRDSNHWLQ</sequence>
<evidence type="ECO:0000256" key="2">
    <source>
        <dbReference type="ARBA" id="ARBA00022946"/>
    </source>
</evidence>
<gene>
    <name evidence="4" type="ORF">PENANT_c007G01209</name>
</gene>
<dbReference type="Pfam" id="PF13812">
    <property type="entry name" value="PPR_3"/>
    <property type="match status" value="1"/>
</dbReference>
<evidence type="ECO:0000256" key="3">
    <source>
        <dbReference type="ARBA" id="ARBA00023128"/>
    </source>
</evidence>